<dbReference type="InterPro" id="IPR022907">
    <property type="entry name" value="VapC_family"/>
</dbReference>
<evidence type="ECO:0000256" key="1">
    <source>
        <dbReference type="ARBA" id="ARBA00001946"/>
    </source>
</evidence>
<evidence type="ECO:0000259" key="9">
    <source>
        <dbReference type="Pfam" id="PF01850"/>
    </source>
</evidence>
<feature type="binding site" evidence="8">
    <location>
        <position position="15"/>
    </location>
    <ligand>
        <name>Mg(2+)</name>
        <dbReference type="ChEBI" id="CHEBI:18420"/>
    </ligand>
</feature>
<evidence type="ECO:0000256" key="8">
    <source>
        <dbReference type="HAMAP-Rule" id="MF_00265"/>
    </source>
</evidence>
<evidence type="ECO:0000313" key="11">
    <source>
        <dbReference type="Proteomes" id="UP001500957"/>
    </source>
</evidence>
<dbReference type="Pfam" id="PF01850">
    <property type="entry name" value="PIN"/>
    <property type="match status" value="1"/>
</dbReference>
<keyword evidence="11" id="KW-1185">Reference proteome</keyword>
<accession>A0ABN1HAA6</accession>
<feature type="domain" description="PIN" evidence="9">
    <location>
        <begin position="20"/>
        <end position="128"/>
    </location>
</feature>
<dbReference type="PANTHER" id="PTHR33653:SF1">
    <property type="entry name" value="RIBONUCLEASE VAPC2"/>
    <property type="match status" value="1"/>
</dbReference>
<keyword evidence="2 8" id="KW-1277">Toxin-antitoxin system</keyword>
<evidence type="ECO:0000313" key="10">
    <source>
        <dbReference type="EMBL" id="GAA0635236.1"/>
    </source>
</evidence>
<dbReference type="InterPro" id="IPR029060">
    <property type="entry name" value="PIN-like_dom_sf"/>
</dbReference>
<comment type="caution">
    <text evidence="10">The sequence shown here is derived from an EMBL/GenBank/DDBJ whole genome shotgun (WGS) entry which is preliminary data.</text>
</comment>
<comment type="function">
    <text evidence="8">Toxic component of a toxin-antitoxin (TA) system. An RNase.</text>
</comment>
<dbReference type="HAMAP" id="MF_00265">
    <property type="entry name" value="VapC_Nob1"/>
    <property type="match status" value="1"/>
</dbReference>
<evidence type="ECO:0000256" key="5">
    <source>
        <dbReference type="ARBA" id="ARBA00022801"/>
    </source>
</evidence>
<reference evidence="10 11" key="1">
    <citation type="journal article" date="2019" name="Int. J. Syst. Evol. Microbiol.">
        <title>The Global Catalogue of Microorganisms (GCM) 10K type strain sequencing project: providing services to taxonomists for standard genome sequencing and annotation.</title>
        <authorList>
            <consortium name="The Broad Institute Genomics Platform"/>
            <consortium name="The Broad Institute Genome Sequencing Center for Infectious Disease"/>
            <person name="Wu L."/>
            <person name="Ma J."/>
        </authorList>
    </citation>
    <scope>NUCLEOTIDE SEQUENCE [LARGE SCALE GENOMIC DNA]</scope>
    <source>
        <strain evidence="10 11">JCM 10671</strain>
    </source>
</reference>
<dbReference type="Proteomes" id="UP001500957">
    <property type="component" value="Unassembled WGS sequence"/>
</dbReference>
<dbReference type="InterPro" id="IPR002716">
    <property type="entry name" value="PIN_dom"/>
</dbReference>
<protein>
    <recommendedName>
        <fullName evidence="8">Ribonuclease VapC</fullName>
        <shortName evidence="8">RNase VapC</shortName>
        <ecNumber evidence="8">3.1.-.-</ecNumber>
    </recommendedName>
    <alternativeName>
        <fullName evidence="8">Toxin VapC</fullName>
    </alternativeName>
</protein>
<dbReference type="SUPFAM" id="SSF88723">
    <property type="entry name" value="PIN domain-like"/>
    <property type="match status" value="1"/>
</dbReference>
<keyword evidence="3 8" id="KW-0540">Nuclease</keyword>
<gene>
    <name evidence="8" type="primary">vapC</name>
    <name evidence="10" type="ORF">GCM10009547_44260</name>
</gene>
<dbReference type="EC" id="3.1.-.-" evidence="8"/>
<comment type="cofactor">
    <cofactor evidence="1 8">
        <name>Mg(2+)</name>
        <dbReference type="ChEBI" id="CHEBI:18420"/>
    </cofactor>
</comment>
<dbReference type="EMBL" id="BAAAHE010000048">
    <property type="protein sequence ID" value="GAA0635236.1"/>
    <property type="molecule type" value="Genomic_DNA"/>
</dbReference>
<comment type="similarity">
    <text evidence="7 8">Belongs to the PINc/VapC protein family.</text>
</comment>
<keyword evidence="8" id="KW-0800">Toxin</keyword>
<organism evidence="10 11">
    <name type="scientific">Sporichthya brevicatena</name>
    <dbReference type="NCBI Taxonomy" id="171442"/>
    <lineage>
        <taxon>Bacteria</taxon>
        <taxon>Bacillati</taxon>
        <taxon>Actinomycetota</taxon>
        <taxon>Actinomycetes</taxon>
        <taxon>Sporichthyales</taxon>
        <taxon>Sporichthyaceae</taxon>
        <taxon>Sporichthya</taxon>
    </lineage>
</organism>
<evidence type="ECO:0000256" key="7">
    <source>
        <dbReference type="ARBA" id="ARBA00038093"/>
    </source>
</evidence>
<sequence length="139" mass="15610">MAVKRPRAVAGWILDKSAAARAHLPDVRDQLAPLAGSLYLCPVGELEQLYSTKSAGDYDLRARQIRDVYLRAEPPVDLLDRALVLQHDLARHHGMWHRLPIPDLLIAETALHLGLGVLHVDRDYDRIAAVRPLIHRRVG</sequence>
<dbReference type="InterPro" id="IPR050556">
    <property type="entry name" value="Type_II_TA_system_RNase"/>
</dbReference>
<proteinExistence type="inferred from homology"/>
<feature type="binding site" evidence="8">
    <location>
        <position position="103"/>
    </location>
    <ligand>
        <name>Mg(2+)</name>
        <dbReference type="ChEBI" id="CHEBI:18420"/>
    </ligand>
</feature>
<keyword evidence="5 8" id="KW-0378">Hydrolase</keyword>
<name>A0ABN1HAA6_9ACTN</name>
<evidence type="ECO:0000256" key="6">
    <source>
        <dbReference type="ARBA" id="ARBA00022842"/>
    </source>
</evidence>
<dbReference type="PANTHER" id="PTHR33653">
    <property type="entry name" value="RIBONUCLEASE VAPC2"/>
    <property type="match status" value="1"/>
</dbReference>
<evidence type="ECO:0000256" key="3">
    <source>
        <dbReference type="ARBA" id="ARBA00022722"/>
    </source>
</evidence>
<keyword evidence="4 8" id="KW-0479">Metal-binding</keyword>
<keyword evidence="6 8" id="KW-0460">Magnesium</keyword>
<evidence type="ECO:0000256" key="2">
    <source>
        <dbReference type="ARBA" id="ARBA00022649"/>
    </source>
</evidence>
<evidence type="ECO:0000256" key="4">
    <source>
        <dbReference type="ARBA" id="ARBA00022723"/>
    </source>
</evidence>
<dbReference type="Gene3D" id="3.40.50.1010">
    <property type="entry name" value="5'-nuclease"/>
    <property type="match status" value="1"/>
</dbReference>